<dbReference type="GO" id="GO:0016740">
    <property type="term" value="F:transferase activity"/>
    <property type="evidence" value="ECO:0007669"/>
    <property type="project" value="UniProtKB-KW"/>
</dbReference>
<keyword evidence="1" id="KW-0808">Transferase</keyword>
<dbReference type="InterPro" id="IPR016181">
    <property type="entry name" value="Acyl_CoA_acyltransferase"/>
</dbReference>
<name>A0A7Z2VME1_9BACL</name>
<evidence type="ECO:0000313" key="1">
    <source>
        <dbReference type="EMBL" id="QJD85615.1"/>
    </source>
</evidence>
<reference evidence="1 2" key="1">
    <citation type="submission" date="2020-04" db="EMBL/GenBank/DDBJ databases">
        <title>Genome sequencing of novel species.</title>
        <authorList>
            <person name="Heo J."/>
            <person name="Kim S.-J."/>
            <person name="Kim J.-S."/>
            <person name="Hong S.-B."/>
            <person name="Kwon S.-W."/>
        </authorList>
    </citation>
    <scope>NUCLEOTIDE SEQUENCE [LARGE SCALE GENOMIC DNA]</scope>
    <source>
        <strain evidence="1 2">MFER-1</strain>
    </source>
</reference>
<protein>
    <submittedName>
        <fullName evidence="1">GNAT family N-acetyltransferase</fullName>
    </submittedName>
</protein>
<evidence type="ECO:0000313" key="2">
    <source>
        <dbReference type="Proteomes" id="UP000502248"/>
    </source>
</evidence>
<dbReference type="EMBL" id="CP051680">
    <property type="protein sequence ID" value="QJD85615.1"/>
    <property type="molecule type" value="Genomic_DNA"/>
</dbReference>
<dbReference type="RefSeq" id="WP_169281875.1">
    <property type="nucleotide sequence ID" value="NZ_CP051680.1"/>
</dbReference>
<dbReference type="SUPFAM" id="SSF55729">
    <property type="entry name" value="Acyl-CoA N-acyltransferases (Nat)"/>
    <property type="match status" value="1"/>
</dbReference>
<dbReference type="KEGG" id="cheb:HH215_22140"/>
<dbReference type="Proteomes" id="UP000502248">
    <property type="component" value="Chromosome"/>
</dbReference>
<proteinExistence type="predicted"/>
<gene>
    <name evidence="1" type="ORF">HH215_22140</name>
</gene>
<accession>A0A7Z2VME1</accession>
<organism evidence="1 2">
    <name type="scientific">Cohnella herbarum</name>
    <dbReference type="NCBI Taxonomy" id="2728023"/>
    <lineage>
        <taxon>Bacteria</taxon>
        <taxon>Bacillati</taxon>
        <taxon>Bacillota</taxon>
        <taxon>Bacilli</taxon>
        <taxon>Bacillales</taxon>
        <taxon>Paenibacillaceae</taxon>
        <taxon>Cohnella</taxon>
    </lineage>
</organism>
<dbReference type="AlphaFoldDB" id="A0A7Z2VME1"/>
<keyword evidence="2" id="KW-1185">Reference proteome</keyword>
<sequence length="176" mass="20359">MLAHYRNCQSDEDYAQFTLYFIRNRKDFNRQFSLADALVHVLESIPNSCIILITDKIGAMIGWGHYRYLNSENEFDPAGEIVFVNSVIVHPSYRGGRLFIQGFRYMVQQIVSENGAVKYFQFCAQIDNLYLNRLYAKFSRVIGQREGYYGIENVYSADIGQLLQYLNGSPDPSKVH</sequence>